<evidence type="ECO:0000256" key="1">
    <source>
        <dbReference type="ARBA" id="ARBA00004613"/>
    </source>
</evidence>
<dbReference type="InterPro" id="IPR010264">
    <property type="entry name" value="Self-incomp_S1"/>
</dbReference>
<accession>A0AAD4XEB1</accession>
<dbReference type="PANTHER" id="PTHR31232">
    <property type="match status" value="1"/>
</dbReference>
<keyword evidence="5 6" id="KW-0732">Signal</keyword>
<comment type="caution">
    <text evidence="7">The sequence shown here is derived from an EMBL/GenBank/DDBJ whole genome shotgun (WGS) entry which is preliminary data.</text>
</comment>
<comment type="subcellular location">
    <subcellularLocation>
        <location evidence="1 6">Secreted</location>
    </subcellularLocation>
</comment>
<evidence type="ECO:0000256" key="6">
    <source>
        <dbReference type="RuleBase" id="RU367044"/>
    </source>
</evidence>
<dbReference type="Proteomes" id="UP001202328">
    <property type="component" value="Unassembled WGS sequence"/>
</dbReference>
<name>A0AAD4XEB1_9MAGN</name>
<comment type="similarity">
    <text evidence="2 6">Belongs to the plant self-incompatibility (S1) protein family.</text>
</comment>
<keyword evidence="8" id="KW-1185">Reference proteome</keyword>
<dbReference type="Pfam" id="PF05938">
    <property type="entry name" value="Self-incomp_S1"/>
    <property type="match status" value="1"/>
</dbReference>
<sequence>MGTRSYYNKSLLLLLGLLFSVLVSKCSAKTTVHLQNDIEGYEVALDIHCMSNDDDLGNHLLHQGDEWHWDFGEAFSHTHFWCECRWYDNWDYHWKNGTFEVFDRSTFHDKYFDFCLDNCHYSARRDGFYLYREDKYEWQKRNDWQVE</sequence>
<evidence type="ECO:0000256" key="5">
    <source>
        <dbReference type="ARBA" id="ARBA00022729"/>
    </source>
</evidence>
<dbReference type="AlphaFoldDB" id="A0AAD4XEB1"/>
<dbReference type="EMBL" id="JAJJMB010011222">
    <property type="protein sequence ID" value="KAI3903648.1"/>
    <property type="molecule type" value="Genomic_DNA"/>
</dbReference>
<evidence type="ECO:0000313" key="7">
    <source>
        <dbReference type="EMBL" id="KAI3903648.1"/>
    </source>
</evidence>
<keyword evidence="4 6" id="KW-0964">Secreted</keyword>
<proteinExistence type="inferred from homology"/>
<reference evidence="7" key="1">
    <citation type="submission" date="2022-04" db="EMBL/GenBank/DDBJ databases">
        <title>A functionally conserved STORR gene fusion in Papaver species that diverged 16.8 million years ago.</title>
        <authorList>
            <person name="Catania T."/>
        </authorList>
    </citation>
    <scope>NUCLEOTIDE SEQUENCE</scope>
    <source>
        <strain evidence="7">S-188037</strain>
    </source>
</reference>
<evidence type="ECO:0000256" key="4">
    <source>
        <dbReference type="ARBA" id="ARBA00022525"/>
    </source>
</evidence>
<evidence type="ECO:0000256" key="2">
    <source>
        <dbReference type="ARBA" id="ARBA00005581"/>
    </source>
</evidence>
<dbReference type="GO" id="GO:0060320">
    <property type="term" value="P:rejection of self pollen"/>
    <property type="evidence" value="ECO:0007669"/>
    <property type="project" value="UniProtKB-KW"/>
</dbReference>
<organism evidence="7 8">
    <name type="scientific">Papaver atlanticum</name>
    <dbReference type="NCBI Taxonomy" id="357466"/>
    <lineage>
        <taxon>Eukaryota</taxon>
        <taxon>Viridiplantae</taxon>
        <taxon>Streptophyta</taxon>
        <taxon>Embryophyta</taxon>
        <taxon>Tracheophyta</taxon>
        <taxon>Spermatophyta</taxon>
        <taxon>Magnoliopsida</taxon>
        <taxon>Ranunculales</taxon>
        <taxon>Papaveraceae</taxon>
        <taxon>Papaveroideae</taxon>
        <taxon>Papaver</taxon>
    </lineage>
</organism>
<evidence type="ECO:0000313" key="8">
    <source>
        <dbReference type="Proteomes" id="UP001202328"/>
    </source>
</evidence>
<protein>
    <recommendedName>
        <fullName evidence="6">S-protein homolog</fullName>
    </recommendedName>
</protein>
<gene>
    <name evidence="7" type="ORF">MKW98_032302</name>
</gene>
<keyword evidence="3 6" id="KW-0713">Self-incompatibility</keyword>
<dbReference type="GO" id="GO:0005576">
    <property type="term" value="C:extracellular region"/>
    <property type="evidence" value="ECO:0007669"/>
    <property type="project" value="UniProtKB-SubCell"/>
</dbReference>
<feature type="chain" id="PRO_5041766586" description="S-protein homolog" evidence="6">
    <location>
        <begin position="29"/>
        <end position="147"/>
    </location>
</feature>
<evidence type="ECO:0000256" key="3">
    <source>
        <dbReference type="ARBA" id="ARBA00022471"/>
    </source>
</evidence>
<dbReference type="PANTHER" id="PTHR31232:SF155">
    <property type="entry name" value="PLANT SELF-INCOMPATIBILITY PROTEIN S1 FAMILY"/>
    <property type="match status" value="1"/>
</dbReference>
<feature type="signal peptide" evidence="6">
    <location>
        <begin position="1"/>
        <end position="28"/>
    </location>
</feature>